<dbReference type="Proteomes" id="UP000278031">
    <property type="component" value="Unassembled WGS sequence"/>
</dbReference>
<reference evidence="1 2" key="1">
    <citation type="submission" date="2018-06" db="EMBL/GenBank/DDBJ databases">
        <title>Extensive metabolic versatility and redundancy in microbially diverse, dynamic hydrothermal sediments.</title>
        <authorList>
            <person name="Dombrowski N."/>
            <person name="Teske A."/>
            <person name="Baker B.J."/>
        </authorList>
    </citation>
    <scope>NUCLEOTIDE SEQUENCE [LARGE SCALE GENOMIC DNA]</scope>
    <source>
        <strain evidence="1">B51_G17</strain>
    </source>
</reference>
<evidence type="ECO:0000313" key="1">
    <source>
        <dbReference type="EMBL" id="RLG70617.1"/>
    </source>
</evidence>
<protein>
    <submittedName>
        <fullName evidence="1">Uncharacterized protein</fullName>
    </submittedName>
</protein>
<proteinExistence type="predicted"/>
<dbReference type="EMBL" id="QMWP01000044">
    <property type="protein sequence ID" value="RLG70617.1"/>
    <property type="molecule type" value="Genomic_DNA"/>
</dbReference>
<evidence type="ECO:0000313" key="2">
    <source>
        <dbReference type="Proteomes" id="UP000278031"/>
    </source>
</evidence>
<gene>
    <name evidence="1" type="ORF">DRO04_01550</name>
</gene>
<dbReference type="AlphaFoldDB" id="A0A497JIW9"/>
<sequence length="191" mass="22917">MPRLKKRALHKPKRGTLQKAIERHVEALAQFHSPTRAVFFKEMMKYFAMELKGELTPSFKKELSAQVSGKLRSAAEFKKLPEEIKMKLAKADLELFEDERRKFIEDYAKLELKRFMRTVNLEAMPKDELFGRILRLKKSIEEEIMEEMKREYCSKYLYDLMPKEIEAELRRFIRNITDKIIIERLGEAWRK</sequence>
<name>A0A497JIW9_9ARCH</name>
<comment type="caution">
    <text evidence="1">The sequence shown here is derived from an EMBL/GenBank/DDBJ whole genome shotgun (WGS) entry which is preliminary data.</text>
</comment>
<organism evidence="1 2">
    <name type="scientific">Candidatus Iainarchaeum sp</name>
    <dbReference type="NCBI Taxonomy" id="3101447"/>
    <lineage>
        <taxon>Archaea</taxon>
        <taxon>Candidatus Iainarchaeota</taxon>
        <taxon>Candidatus Iainarchaeia</taxon>
        <taxon>Candidatus Iainarchaeales</taxon>
        <taxon>Candidatus Iainarchaeaceae</taxon>
        <taxon>Candidatus Iainarchaeum</taxon>
    </lineage>
</organism>
<accession>A0A497JIW9</accession>